<dbReference type="OrthoDB" id="312015at2759"/>
<feature type="region of interest" description="Disordered" evidence="3">
    <location>
        <begin position="377"/>
        <end position="412"/>
    </location>
</feature>
<feature type="compositionally biased region" description="Acidic residues" evidence="3">
    <location>
        <begin position="389"/>
        <end position="409"/>
    </location>
</feature>
<dbReference type="STRING" id="2656787.A0A370TTU0"/>
<dbReference type="InterPro" id="IPR021622">
    <property type="entry name" value="Afadin/alpha-actinin-bd"/>
</dbReference>
<dbReference type="Proteomes" id="UP000254866">
    <property type="component" value="Unassembled WGS sequence"/>
</dbReference>
<reference evidence="4 5" key="1">
    <citation type="journal article" date="2018" name="IMA Fungus">
        <title>IMA Genome-F 9: Draft genome sequence of Annulohypoxylon stygium, Aspergillus mulundensis, Berkeleyomyces basicola (syn. Thielaviopsis basicola), Ceratocystis smalleyi, two Cercospora beticola strains, Coleophoma cylindrospora, Fusarium fracticaudum, Phialophora cf. hyalina, and Morchella septimelata.</title>
        <authorList>
            <person name="Wingfield B.D."/>
            <person name="Bills G.F."/>
            <person name="Dong Y."/>
            <person name="Huang W."/>
            <person name="Nel W.J."/>
            <person name="Swalarsk-Parry B.S."/>
            <person name="Vaghefi N."/>
            <person name="Wilken P.M."/>
            <person name="An Z."/>
            <person name="de Beer Z.W."/>
            <person name="De Vos L."/>
            <person name="Chen L."/>
            <person name="Duong T.A."/>
            <person name="Gao Y."/>
            <person name="Hammerbacher A."/>
            <person name="Kikkert J.R."/>
            <person name="Li Y."/>
            <person name="Li H."/>
            <person name="Li K."/>
            <person name="Li Q."/>
            <person name="Liu X."/>
            <person name="Ma X."/>
            <person name="Naidoo K."/>
            <person name="Pethybridge S.J."/>
            <person name="Sun J."/>
            <person name="Steenkamp E.T."/>
            <person name="van der Nest M.A."/>
            <person name="van Wyk S."/>
            <person name="Wingfield M.J."/>
            <person name="Xiong C."/>
            <person name="Yue Q."/>
            <person name="Zhang X."/>
        </authorList>
    </citation>
    <scope>NUCLEOTIDE SEQUENCE [LARGE SCALE GENOMIC DNA]</scope>
    <source>
        <strain evidence="4 5">BP 5553</strain>
    </source>
</reference>
<dbReference type="RefSeq" id="XP_031871580.1">
    <property type="nucleotide sequence ID" value="XM_032011887.1"/>
</dbReference>
<evidence type="ECO:0000256" key="1">
    <source>
        <dbReference type="ARBA" id="ARBA00009291"/>
    </source>
</evidence>
<feature type="compositionally biased region" description="Polar residues" evidence="3">
    <location>
        <begin position="494"/>
        <end position="510"/>
    </location>
</feature>
<evidence type="ECO:0000256" key="3">
    <source>
        <dbReference type="SAM" id="MobiDB-lite"/>
    </source>
</evidence>
<organism evidence="4 5">
    <name type="scientific">Venustampulla echinocandica</name>
    <dbReference type="NCBI Taxonomy" id="2656787"/>
    <lineage>
        <taxon>Eukaryota</taxon>
        <taxon>Fungi</taxon>
        <taxon>Dikarya</taxon>
        <taxon>Ascomycota</taxon>
        <taxon>Pezizomycotina</taxon>
        <taxon>Leotiomycetes</taxon>
        <taxon>Helotiales</taxon>
        <taxon>Pleuroascaceae</taxon>
        <taxon>Venustampulla</taxon>
    </lineage>
</organism>
<comment type="caution">
    <text evidence="4">The sequence shown here is derived from an EMBL/GenBank/DDBJ whole genome shotgun (WGS) entry which is preliminary data.</text>
</comment>
<dbReference type="EMBL" id="NPIC01000002">
    <property type="protein sequence ID" value="RDL38924.1"/>
    <property type="molecule type" value="Genomic_DNA"/>
</dbReference>
<protein>
    <recommendedName>
        <fullName evidence="6">NIMA interactive protein</fullName>
    </recommendedName>
</protein>
<evidence type="ECO:0000313" key="4">
    <source>
        <dbReference type="EMBL" id="RDL38924.1"/>
    </source>
</evidence>
<evidence type="ECO:0008006" key="6">
    <source>
        <dbReference type="Google" id="ProtNLM"/>
    </source>
</evidence>
<evidence type="ECO:0000313" key="5">
    <source>
        <dbReference type="Proteomes" id="UP000254866"/>
    </source>
</evidence>
<sequence>MEQDSLRTASLYINNQLLSRGLLRNGQTIDFACPETGEGGTEATTGRVISVINDLILRRDRDATQRENLSHTIRTLRADSLRQSTDLERVVAKYADSQRKLGLAEATERAFKQQIRSAEQSARASKEEMGRMRVLVSQTRRQCANELRKRERVIEGLKKHVADGRRPRGSGKAVGVISVNVVAGVGGDTEKTGDDVSIADTNYDLRMETNEFLTELARGLSEENENIGALLRRTVQTLRTLSGCEKGTAQEGSMVAEMETGYENLDTEMGFIIEHLRNLLTNPSFVPLEELEIREEEIIRLRGGFEKMESRWLEAVQMMDGWRKRMARGGQTVNLEELKMGLRLSPLKPKEGEPEPGFGLSTLLEEAECDTQAEIDALCDPGLPTPSEPEFEAENSDASESSLLEEDAMDQVSREDFAEPQHDITINTDSSFSPGPPPQLSPLRATSGNRGSKSSQQEYMDTTAEDETCDFVGPPLSPPKRNPRQAESCKDESSQLSSTPSDEISLLKTSNIHHRSPRKIFNQLSMPESIPKIQPTASSKLPRPRDNPLPQQSPLTMASIAAKLAATAREADAARVRAKIKAAKLNRVTPPSLEATKLMPSSSKPQTNDEDFEPGQKDTHTATVEGTKKRKANGRSQGGRACRRRSTLSPWELESLMLGGGGGRNS</sequence>
<accession>A0A370TTU0</accession>
<dbReference type="GeneID" id="43596113"/>
<feature type="region of interest" description="Disordered" evidence="3">
    <location>
        <begin position="581"/>
        <end position="666"/>
    </location>
</feature>
<evidence type="ECO:0000256" key="2">
    <source>
        <dbReference type="ARBA" id="ARBA00023054"/>
    </source>
</evidence>
<dbReference type="Pfam" id="PF11559">
    <property type="entry name" value="ADIP"/>
    <property type="match status" value="1"/>
</dbReference>
<proteinExistence type="inferred from homology"/>
<dbReference type="AlphaFoldDB" id="A0A370TTU0"/>
<comment type="similarity">
    <text evidence="1">Belongs to the ADIP family.</text>
</comment>
<name>A0A370TTU0_9HELO</name>
<feature type="compositionally biased region" description="Polar residues" evidence="3">
    <location>
        <begin position="444"/>
        <end position="460"/>
    </location>
</feature>
<keyword evidence="2" id="KW-0175">Coiled coil</keyword>
<feature type="region of interest" description="Disordered" evidence="3">
    <location>
        <begin position="425"/>
        <end position="556"/>
    </location>
</feature>
<keyword evidence="5" id="KW-1185">Reference proteome</keyword>
<gene>
    <name evidence="4" type="ORF">BP5553_03264</name>
</gene>